<comment type="caution">
    <text evidence="1">The sequence shown here is derived from an EMBL/GenBank/DDBJ whole genome shotgun (WGS) entry which is preliminary data.</text>
</comment>
<sequence>MMCVKKVFILLTLTVLLECAVTRGSNRKRGKAKSRDIKIWKGIGKRTYRRSNCPKETWGSLVENNKA</sequence>
<proteinExistence type="predicted"/>
<evidence type="ECO:0000313" key="1">
    <source>
        <dbReference type="EMBL" id="GLI56266.1"/>
    </source>
</evidence>
<evidence type="ECO:0000313" key="2">
    <source>
        <dbReference type="Proteomes" id="UP001144471"/>
    </source>
</evidence>
<reference evidence="1" key="1">
    <citation type="submission" date="2022-12" db="EMBL/GenBank/DDBJ databases">
        <title>Reference genome sequencing for broad-spectrum identification of bacterial and archaeal isolates by mass spectrometry.</title>
        <authorList>
            <person name="Sekiguchi Y."/>
            <person name="Tourlousse D.M."/>
        </authorList>
    </citation>
    <scope>NUCLEOTIDE SEQUENCE</scope>
    <source>
        <strain evidence="1">10succ1</strain>
    </source>
</reference>
<name>A0A9W6LMF1_9FUSO</name>
<accession>A0A9W6LMF1</accession>
<dbReference type="Proteomes" id="UP001144471">
    <property type="component" value="Unassembled WGS sequence"/>
</dbReference>
<dbReference type="AlphaFoldDB" id="A0A9W6LMF1"/>
<organism evidence="1 2">
    <name type="scientific">Propionigenium maris DSM 9537</name>
    <dbReference type="NCBI Taxonomy" id="1123000"/>
    <lineage>
        <taxon>Bacteria</taxon>
        <taxon>Fusobacteriati</taxon>
        <taxon>Fusobacteriota</taxon>
        <taxon>Fusobacteriia</taxon>
        <taxon>Fusobacteriales</taxon>
        <taxon>Fusobacteriaceae</taxon>
        <taxon>Propionigenium</taxon>
    </lineage>
</organism>
<protein>
    <submittedName>
        <fullName evidence="1">Uncharacterized protein</fullName>
    </submittedName>
</protein>
<keyword evidence="2" id="KW-1185">Reference proteome</keyword>
<gene>
    <name evidence="1" type="ORF">PM10SUCC1_17800</name>
</gene>
<dbReference type="EMBL" id="BSDY01000007">
    <property type="protein sequence ID" value="GLI56266.1"/>
    <property type="molecule type" value="Genomic_DNA"/>
</dbReference>